<dbReference type="PANTHER" id="PTHR21368">
    <property type="entry name" value="50S RIBOSOMAL PROTEIN L9"/>
    <property type="match status" value="1"/>
</dbReference>
<evidence type="ECO:0000256" key="4">
    <source>
        <dbReference type="ARBA" id="ARBA00022980"/>
    </source>
</evidence>
<evidence type="ECO:0000256" key="7">
    <source>
        <dbReference type="SAM" id="SignalP"/>
    </source>
</evidence>
<sequence length="234" mass="25365">MTPPPSRPPSALHPLSLLMMTASIAAAFVLPPTVVPPSLLVPPLSAASTKKAGGGKIQVQLLETIPSIGQCGDITFVSSAVFQNQLKKGNKARLITDEEVRRMEEERAEQDRQMADMASRTKAALEMSMIENLRDDGRCGIETDVCGVALEMRRRAGPEGNLFGGVTPRMILDGLKERYPDGSWDGRMVKVTDVRDADGNEVKAKDIKKVGDYTVTVALWRGIDVTFVLSISAE</sequence>
<dbReference type="Proteomes" id="UP001530377">
    <property type="component" value="Unassembled WGS sequence"/>
</dbReference>
<keyword evidence="3" id="KW-0694">RNA-binding</keyword>
<comment type="caution">
    <text evidence="10">The sequence shown here is derived from an EMBL/GenBank/DDBJ whole genome shotgun (WGS) entry which is preliminary data.</text>
</comment>
<feature type="signal peptide" evidence="7">
    <location>
        <begin position="1"/>
        <end position="27"/>
    </location>
</feature>
<dbReference type="InterPro" id="IPR020070">
    <property type="entry name" value="Ribosomal_bL9_N"/>
</dbReference>
<dbReference type="SUPFAM" id="SSF55658">
    <property type="entry name" value="L9 N-domain-like"/>
    <property type="match status" value="1"/>
</dbReference>
<dbReference type="GO" id="GO:1990904">
    <property type="term" value="C:ribonucleoprotein complex"/>
    <property type="evidence" value="ECO:0007669"/>
    <property type="project" value="UniProtKB-KW"/>
</dbReference>
<evidence type="ECO:0000256" key="1">
    <source>
        <dbReference type="ARBA" id="ARBA00010605"/>
    </source>
</evidence>
<evidence type="ECO:0000256" key="6">
    <source>
        <dbReference type="ARBA" id="ARBA00035427"/>
    </source>
</evidence>
<evidence type="ECO:0000259" key="9">
    <source>
        <dbReference type="Pfam" id="PF03948"/>
    </source>
</evidence>
<feature type="chain" id="PRO_5044724975" description="50S ribosomal protein L9, chloroplastic" evidence="7">
    <location>
        <begin position="28"/>
        <end position="234"/>
    </location>
</feature>
<evidence type="ECO:0000313" key="11">
    <source>
        <dbReference type="EMBL" id="KAL3807671.1"/>
    </source>
</evidence>
<organism evidence="10 12">
    <name type="scientific">Cyclostephanos tholiformis</name>
    <dbReference type="NCBI Taxonomy" id="382380"/>
    <lineage>
        <taxon>Eukaryota</taxon>
        <taxon>Sar</taxon>
        <taxon>Stramenopiles</taxon>
        <taxon>Ochrophyta</taxon>
        <taxon>Bacillariophyta</taxon>
        <taxon>Coscinodiscophyceae</taxon>
        <taxon>Thalassiosirophycidae</taxon>
        <taxon>Stephanodiscales</taxon>
        <taxon>Stephanodiscaceae</taxon>
        <taxon>Cyclostephanos</taxon>
    </lineage>
</organism>
<dbReference type="InterPro" id="IPR036791">
    <property type="entry name" value="Ribosomal_bL9_C_sf"/>
</dbReference>
<keyword evidence="7" id="KW-0732">Signal</keyword>
<dbReference type="GO" id="GO:0005840">
    <property type="term" value="C:ribosome"/>
    <property type="evidence" value="ECO:0007669"/>
    <property type="project" value="UniProtKB-KW"/>
</dbReference>
<dbReference type="Gene3D" id="3.40.5.10">
    <property type="entry name" value="Ribosomal protein L9, N-terminal domain"/>
    <property type="match status" value="1"/>
</dbReference>
<evidence type="ECO:0000256" key="3">
    <source>
        <dbReference type="ARBA" id="ARBA00022884"/>
    </source>
</evidence>
<dbReference type="SUPFAM" id="SSF55653">
    <property type="entry name" value="Ribosomal protein L9 C-domain"/>
    <property type="match status" value="1"/>
</dbReference>
<dbReference type="InterPro" id="IPR036935">
    <property type="entry name" value="Ribosomal_bL9_N_sf"/>
</dbReference>
<keyword evidence="5" id="KW-0687">Ribonucleoprotein</keyword>
<dbReference type="Gene3D" id="3.10.430.100">
    <property type="entry name" value="Ribosomal protein L9, C-terminal domain"/>
    <property type="match status" value="1"/>
</dbReference>
<evidence type="ECO:0000313" key="10">
    <source>
        <dbReference type="EMBL" id="KAL3806531.1"/>
    </source>
</evidence>
<proteinExistence type="inferred from homology"/>
<gene>
    <name evidence="11" type="ORF">ACHAXA_000317</name>
    <name evidence="10" type="ORF">ACHAXA_001750</name>
</gene>
<dbReference type="EMBL" id="JALLPB020000789">
    <property type="protein sequence ID" value="KAL3806531.1"/>
    <property type="molecule type" value="Genomic_DNA"/>
</dbReference>
<feature type="domain" description="Ribosomal protein L9" evidence="8">
    <location>
        <begin position="57"/>
        <end position="101"/>
    </location>
</feature>
<dbReference type="Pfam" id="PF01281">
    <property type="entry name" value="Ribosomal_L9_N"/>
    <property type="match status" value="1"/>
</dbReference>
<evidence type="ECO:0000256" key="5">
    <source>
        <dbReference type="ARBA" id="ARBA00023274"/>
    </source>
</evidence>
<dbReference type="InterPro" id="IPR000244">
    <property type="entry name" value="Ribosomal_bL9"/>
</dbReference>
<evidence type="ECO:0000256" key="2">
    <source>
        <dbReference type="ARBA" id="ARBA00022730"/>
    </source>
</evidence>
<dbReference type="EMBL" id="JALLPB020000600">
    <property type="protein sequence ID" value="KAL3807671.1"/>
    <property type="molecule type" value="Genomic_DNA"/>
</dbReference>
<evidence type="ECO:0000259" key="8">
    <source>
        <dbReference type="Pfam" id="PF01281"/>
    </source>
</evidence>
<keyword evidence="12" id="KW-1185">Reference proteome</keyword>
<protein>
    <recommendedName>
        <fullName evidence="6">50S ribosomal protein L9, chloroplastic</fullName>
    </recommendedName>
</protein>
<dbReference type="InterPro" id="IPR009027">
    <property type="entry name" value="Ribosomal_bL9/RNase_H1_N"/>
</dbReference>
<reference evidence="10 12" key="1">
    <citation type="submission" date="2024-10" db="EMBL/GenBank/DDBJ databases">
        <title>Updated reference genomes for cyclostephanoid diatoms.</title>
        <authorList>
            <person name="Roberts W.R."/>
            <person name="Alverson A.J."/>
        </authorList>
    </citation>
    <scope>NUCLEOTIDE SEQUENCE [LARGE SCALE GENOMIC DNA]</scope>
    <source>
        <strain evidence="10 12">AJA228-03</strain>
    </source>
</reference>
<name>A0ABD3R907_9STRA</name>
<feature type="domain" description="Large ribosomal subunit protein bL9 C-terminal" evidence="9">
    <location>
        <begin position="148"/>
        <end position="232"/>
    </location>
</feature>
<accession>A0ABD3R907</accession>
<comment type="similarity">
    <text evidence="1">Belongs to the bacterial ribosomal protein bL9 family.</text>
</comment>
<keyword evidence="2" id="KW-0699">rRNA-binding</keyword>
<evidence type="ECO:0000313" key="12">
    <source>
        <dbReference type="Proteomes" id="UP001530377"/>
    </source>
</evidence>
<keyword evidence="4" id="KW-0689">Ribosomal protein</keyword>
<dbReference type="Pfam" id="PF03948">
    <property type="entry name" value="Ribosomal_L9_C"/>
    <property type="match status" value="1"/>
</dbReference>
<dbReference type="AlphaFoldDB" id="A0ABD3R907"/>
<dbReference type="InterPro" id="IPR020069">
    <property type="entry name" value="Ribosomal_bL9_C"/>
</dbReference>